<gene>
    <name evidence="1" type="ORF">VB854_23975</name>
</gene>
<reference evidence="1 2" key="1">
    <citation type="submission" date="2023-12" db="EMBL/GenBank/DDBJ databases">
        <title>Baltic Sea Cyanobacteria.</title>
        <authorList>
            <person name="Delbaje E."/>
            <person name="Fewer D.P."/>
            <person name="Shishido T.K."/>
        </authorList>
    </citation>
    <scope>NUCLEOTIDE SEQUENCE [LARGE SCALE GENOMIC DNA]</scope>
    <source>
        <strain evidence="1 2">CCNP 1315</strain>
    </source>
</reference>
<dbReference type="RefSeq" id="WP_323224459.1">
    <property type="nucleotide sequence ID" value="NZ_JAYGHT010000143.1"/>
</dbReference>
<comment type="caution">
    <text evidence="1">The sequence shown here is derived from an EMBL/GenBank/DDBJ whole genome shotgun (WGS) entry which is preliminary data.</text>
</comment>
<keyword evidence="2" id="KW-1185">Reference proteome</keyword>
<proteinExistence type="predicted"/>
<dbReference type="Proteomes" id="UP001301728">
    <property type="component" value="Unassembled WGS sequence"/>
</dbReference>
<sequence length="205" mass="22189">METSFLTAVLPNDLQTAEPVDVLTPNSLIENLRGTMNLIMDSLHQSIGNMMEEVSHILDEGLNENTDSIIDQLIGEIDPIINQTVDQVNHLINSQFQMNPEGVFDPVTGERIIPPNLVGDATVITPINQPALEMIVSDPMAIDTSLIFTDPMMAMSNLVLEGTVSIPTVMGTSNRLLEGTVNNPMIATSDPLVNGIVSDSSFSLF</sequence>
<dbReference type="EMBL" id="JAYGHT010000143">
    <property type="protein sequence ID" value="MEA5522004.1"/>
    <property type="molecule type" value="Genomic_DNA"/>
</dbReference>
<evidence type="ECO:0000313" key="1">
    <source>
        <dbReference type="EMBL" id="MEA5522004.1"/>
    </source>
</evidence>
<accession>A0ABU5U4F3</accession>
<protein>
    <submittedName>
        <fullName evidence="1">Uncharacterized protein</fullName>
    </submittedName>
</protein>
<evidence type="ECO:0000313" key="2">
    <source>
        <dbReference type="Proteomes" id="UP001301728"/>
    </source>
</evidence>
<name>A0ABU5U4F3_9CYAN</name>
<organism evidence="1 2">
    <name type="scientific">Limnoraphis robusta CCNP1315</name>
    <dbReference type="NCBI Taxonomy" id="3110306"/>
    <lineage>
        <taxon>Bacteria</taxon>
        <taxon>Bacillati</taxon>
        <taxon>Cyanobacteriota</taxon>
        <taxon>Cyanophyceae</taxon>
        <taxon>Oscillatoriophycideae</taxon>
        <taxon>Oscillatoriales</taxon>
        <taxon>Sirenicapillariaceae</taxon>
        <taxon>Limnoraphis</taxon>
    </lineage>
</organism>